<evidence type="ECO:0000256" key="4">
    <source>
        <dbReference type="ARBA" id="ARBA00023098"/>
    </source>
</evidence>
<dbReference type="InterPro" id="IPR003817">
    <property type="entry name" value="PS_Dcarbxylase"/>
</dbReference>
<keyword evidence="11" id="KW-0812">Transmembrane</keyword>
<sequence>MSKFRPEGKPYIWGAFVLGVFTGWIGWYALSTLFFVILLWLLAFFRDPEREIVFSPEYVLSPADGKVMLVEEKPQGVHIAIFMSIFDCHVNRAPHTGVVKRIYPGGKGYKAAFMGSSDINVSNTIELETVHGLMKIVQITGLIARRILCWVKEGDRVEAGDRIGMIMFGSRVDLYLPGEWELFVRKGMKVKAGETILGRKL</sequence>
<reference evidence="13" key="1">
    <citation type="journal article" date="2018" name="Science">
        <title>A primordial and reversible TCA cycle in a facultatively chemolithoautotrophic thermophile.</title>
        <authorList>
            <person name="Nunoura T."/>
            <person name="Chikaraishi Y."/>
            <person name="Izaki R."/>
            <person name="Suwa T."/>
            <person name="Sato T."/>
            <person name="Harada T."/>
            <person name="Mori K."/>
            <person name="Kato Y."/>
            <person name="Miyazaki M."/>
            <person name="Shimamura S."/>
            <person name="Yanagawa K."/>
            <person name="Shuto A."/>
            <person name="Ohkouchi N."/>
            <person name="Fujita N."/>
            <person name="Takaki Y."/>
            <person name="Atomi H."/>
            <person name="Takai K."/>
        </authorList>
    </citation>
    <scope>NUCLEOTIDE SEQUENCE [LARGE SCALE GENOMIC DNA]</scope>
    <source>
        <strain evidence="13">DSM 17441 / JCM 13301 / NBRC 103674 / ABI70S6</strain>
    </source>
</reference>
<keyword evidence="11" id="KW-1133">Transmembrane helix</keyword>
<dbReference type="EMBL" id="AP013035">
    <property type="protein sequence ID" value="BAT72056.1"/>
    <property type="molecule type" value="Genomic_DNA"/>
</dbReference>
<evidence type="ECO:0000313" key="13">
    <source>
        <dbReference type="Proteomes" id="UP000063234"/>
    </source>
</evidence>
<name>A0A0S3QUP5_THET7</name>
<dbReference type="InterPro" id="IPR033175">
    <property type="entry name" value="PSD-A"/>
</dbReference>
<keyword evidence="3" id="KW-0210">Decarboxylase</keyword>
<dbReference type="KEGG" id="ttk:TST_1269"/>
<feature type="transmembrane region" description="Helical" evidence="11">
    <location>
        <begin position="12"/>
        <end position="45"/>
    </location>
</feature>
<protein>
    <submittedName>
        <fullName evidence="12">Phosphatidylserine decarboxylase</fullName>
        <ecNumber evidence="12">4.1.1.65</ecNumber>
    </submittedName>
</protein>
<evidence type="ECO:0000256" key="3">
    <source>
        <dbReference type="ARBA" id="ARBA00022793"/>
    </source>
</evidence>
<dbReference type="Pfam" id="PF02666">
    <property type="entry name" value="PS_Dcarbxylase"/>
    <property type="match status" value="1"/>
</dbReference>
<dbReference type="STRING" id="1298851.TST_1269"/>
<dbReference type="PANTHER" id="PTHR35809">
    <property type="entry name" value="ARCHAETIDYLSERINE DECARBOXYLASE PROENZYME-RELATED"/>
    <property type="match status" value="1"/>
</dbReference>
<dbReference type="Proteomes" id="UP000063234">
    <property type="component" value="Chromosome"/>
</dbReference>
<evidence type="ECO:0000256" key="9">
    <source>
        <dbReference type="ARBA" id="ARBA00023264"/>
    </source>
</evidence>
<dbReference type="EC" id="4.1.1.65" evidence="12"/>
<organism evidence="12 13">
    <name type="scientific">Thermosulfidibacter takaii (strain DSM 17441 / JCM 13301 / NBRC 103674 / ABI70S6)</name>
    <dbReference type="NCBI Taxonomy" id="1298851"/>
    <lineage>
        <taxon>Bacteria</taxon>
        <taxon>Pseudomonadati</taxon>
        <taxon>Thermosulfidibacterota</taxon>
        <taxon>Thermosulfidibacteria</taxon>
        <taxon>Thermosulfidibacterales</taxon>
        <taxon>Thermosulfidibacteraceae</taxon>
    </lineage>
</organism>
<evidence type="ECO:0000256" key="8">
    <source>
        <dbReference type="ARBA" id="ARBA00023239"/>
    </source>
</evidence>
<evidence type="ECO:0000256" key="7">
    <source>
        <dbReference type="ARBA" id="ARBA00023209"/>
    </source>
</evidence>
<evidence type="ECO:0000313" key="12">
    <source>
        <dbReference type="EMBL" id="BAT72056.1"/>
    </source>
</evidence>
<keyword evidence="13" id="KW-1185">Reference proteome</keyword>
<evidence type="ECO:0000256" key="2">
    <source>
        <dbReference type="ARBA" id="ARBA00022516"/>
    </source>
</evidence>
<keyword evidence="2" id="KW-0444">Lipid biosynthesis</keyword>
<keyword evidence="4" id="KW-0443">Lipid metabolism</keyword>
<dbReference type="NCBIfam" id="NF003685">
    <property type="entry name" value="PRK05305.2-5"/>
    <property type="match status" value="1"/>
</dbReference>
<dbReference type="AlphaFoldDB" id="A0A0S3QUP5"/>
<gene>
    <name evidence="12" type="primary">psd</name>
    <name evidence="12" type="ORF">TST_1269</name>
</gene>
<accession>A0A0S3QUP5</accession>
<dbReference type="GO" id="GO:0008654">
    <property type="term" value="P:phospholipid biosynthetic process"/>
    <property type="evidence" value="ECO:0007669"/>
    <property type="project" value="UniProtKB-KW"/>
</dbReference>
<keyword evidence="8 12" id="KW-0456">Lyase</keyword>
<dbReference type="OrthoDB" id="9790893at2"/>
<proteinExistence type="predicted"/>
<evidence type="ECO:0000256" key="1">
    <source>
        <dbReference type="ARBA" id="ARBA00022475"/>
    </source>
</evidence>
<keyword evidence="7" id="KW-0594">Phospholipid biosynthesis</keyword>
<keyword evidence="6" id="KW-0865">Zymogen</keyword>
<evidence type="ECO:0000256" key="10">
    <source>
        <dbReference type="ARBA" id="ARBA00023317"/>
    </source>
</evidence>
<dbReference type="RefSeq" id="WP_068550051.1">
    <property type="nucleotide sequence ID" value="NZ_AP013035.1"/>
</dbReference>
<evidence type="ECO:0000256" key="5">
    <source>
        <dbReference type="ARBA" id="ARBA00023136"/>
    </source>
</evidence>
<evidence type="ECO:0000256" key="6">
    <source>
        <dbReference type="ARBA" id="ARBA00023145"/>
    </source>
</evidence>
<evidence type="ECO:0000256" key="11">
    <source>
        <dbReference type="SAM" id="Phobius"/>
    </source>
</evidence>
<dbReference type="PATRIC" id="fig|1298851.3.peg.1343"/>
<dbReference type="GO" id="GO:0004609">
    <property type="term" value="F:phosphatidylserine decarboxylase activity"/>
    <property type="evidence" value="ECO:0007669"/>
    <property type="project" value="UniProtKB-EC"/>
</dbReference>
<dbReference type="PANTHER" id="PTHR35809:SF1">
    <property type="entry name" value="ARCHAETIDYLSERINE DECARBOXYLASE PROENZYME-RELATED"/>
    <property type="match status" value="1"/>
</dbReference>
<keyword evidence="5 11" id="KW-0472">Membrane</keyword>
<keyword evidence="1" id="KW-1003">Cell membrane</keyword>
<keyword evidence="9" id="KW-1208">Phospholipid metabolism</keyword>
<keyword evidence="10" id="KW-0670">Pyruvate</keyword>